<dbReference type="RefSeq" id="WP_161817278.1">
    <property type="nucleotide sequence ID" value="NZ_JAACJS010000002.1"/>
</dbReference>
<sequence>MRKLFLIGALLCFYSAQAQKTENIIIITTDGFRWQELFGGMDPAIANNKLFFQSDSAGIYKKYWAEDADTRRKKLLPFFWSTIAAQGQLYGNRWAGNYVNVSNPYKFSYPGYSEILCGYVDTAVNSNEYKPNPNTNLLEFFNNQPKYKGKVAAYGAWNAFDRILNEERSGFPVYSAYDEVGGKNPTVNEKLINAMLRDTHREWEGECMDVFTHYAAMEELKVRKPRVLYISYGETDEWAHGAKYSFYLNAAHQFDAWLKDIWSFLQSDPQYKNKTTLLITTDHGRGDVEKTKWTSHGKAIADADQIWCAIMGPNTPALGEVKTKTQLWQKQFAQTVAKLMGQTFTAEHPVGEEIGTAIK</sequence>
<feature type="chain" id="PRO_5047346677" evidence="1">
    <location>
        <begin position="19"/>
        <end position="359"/>
    </location>
</feature>
<evidence type="ECO:0000313" key="4">
    <source>
        <dbReference type="Proteomes" id="UP000753802"/>
    </source>
</evidence>
<evidence type="ECO:0000256" key="1">
    <source>
        <dbReference type="SAM" id="SignalP"/>
    </source>
</evidence>
<dbReference type="InterPro" id="IPR006124">
    <property type="entry name" value="Metalloenzyme"/>
</dbReference>
<gene>
    <name evidence="3" type="ORF">GWC95_03515</name>
</gene>
<comment type="caution">
    <text evidence="3">The sequence shown here is derived from an EMBL/GenBank/DDBJ whole genome shotgun (WGS) entry which is preliminary data.</text>
</comment>
<keyword evidence="1" id="KW-0732">Signal</keyword>
<proteinExistence type="predicted"/>
<organism evidence="3 4">
    <name type="scientific">Sediminibacterium roseum</name>
    <dbReference type="NCBI Taxonomy" id="1978412"/>
    <lineage>
        <taxon>Bacteria</taxon>
        <taxon>Pseudomonadati</taxon>
        <taxon>Bacteroidota</taxon>
        <taxon>Chitinophagia</taxon>
        <taxon>Chitinophagales</taxon>
        <taxon>Chitinophagaceae</taxon>
        <taxon>Sediminibacterium</taxon>
    </lineage>
</organism>
<dbReference type="EMBL" id="JAACJS010000002">
    <property type="protein sequence ID" value="NCI48975.1"/>
    <property type="molecule type" value="Genomic_DNA"/>
</dbReference>
<protein>
    <submittedName>
        <fullName evidence="3">Phosphoglyceromutase</fullName>
    </submittedName>
</protein>
<dbReference type="Gene3D" id="3.40.720.10">
    <property type="entry name" value="Alkaline Phosphatase, subunit A"/>
    <property type="match status" value="1"/>
</dbReference>
<dbReference type="Pfam" id="PF01676">
    <property type="entry name" value="Metalloenzyme"/>
    <property type="match status" value="1"/>
</dbReference>
<dbReference type="SUPFAM" id="SSF53649">
    <property type="entry name" value="Alkaline phosphatase-like"/>
    <property type="match status" value="1"/>
</dbReference>
<name>A0ABW9ZR30_9BACT</name>
<accession>A0ABW9ZR30</accession>
<feature type="signal peptide" evidence="1">
    <location>
        <begin position="1"/>
        <end position="18"/>
    </location>
</feature>
<evidence type="ECO:0000259" key="2">
    <source>
        <dbReference type="Pfam" id="PF01676"/>
    </source>
</evidence>
<dbReference type="InterPro" id="IPR017850">
    <property type="entry name" value="Alkaline_phosphatase_core_sf"/>
</dbReference>
<dbReference type="Proteomes" id="UP000753802">
    <property type="component" value="Unassembled WGS sequence"/>
</dbReference>
<feature type="domain" description="Metalloenzyme" evidence="2">
    <location>
        <begin position="215"/>
        <end position="297"/>
    </location>
</feature>
<reference evidence="3 4" key="1">
    <citation type="submission" date="2020-01" db="EMBL/GenBank/DDBJ databases">
        <title>Genome analysis.</title>
        <authorList>
            <person name="Wu S."/>
            <person name="Wang G."/>
        </authorList>
    </citation>
    <scope>NUCLEOTIDE SEQUENCE [LARGE SCALE GENOMIC DNA]</scope>
    <source>
        <strain evidence="3 4">SYL130</strain>
    </source>
</reference>
<evidence type="ECO:0000313" key="3">
    <source>
        <dbReference type="EMBL" id="NCI48975.1"/>
    </source>
</evidence>
<keyword evidence="4" id="KW-1185">Reference proteome</keyword>